<dbReference type="EMBL" id="CP011497">
    <property type="protein sequence ID" value="AKJ08758.1"/>
    <property type="molecule type" value="Genomic_DNA"/>
</dbReference>
<keyword evidence="5" id="KW-1185">Reference proteome</keyword>
<name>A0ABM5TCR5_9ACTN</name>
<dbReference type="InterPro" id="IPR029063">
    <property type="entry name" value="SAM-dependent_MTases_sf"/>
</dbReference>
<keyword evidence="3" id="KW-0949">S-adenosyl-L-methionine</keyword>
<dbReference type="PANTHER" id="PTHR10509:SF14">
    <property type="entry name" value="CAFFEOYL-COA O-METHYLTRANSFERASE 3-RELATED"/>
    <property type="match status" value="1"/>
</dbReference>
<dbReference type="InterPro" id="IPR002935">
    <property type="entry name" value="SAM_O-MeTrfase"/>
</dbReference>
<accession>A0ABM5TCR5</accession>
<dbReference type="PROSITE" id="PS51682">
    <property type="entry name" value="SAM_OMT_I"/>
    <property type="match status" value="1"/>
</dbReference>
<dbReference type="Gene3D" id="3.40.50.150">
    <property type="entry name" value="Vaccinia Virus protein VP39"/>
    <property type="match status" value="1"/>
</dbReference>
<dbReference type="Pfam" id="PF01596">
    <property type="entry name" value="Methyltransf_3"/>
    <property type="match status" value="1"/>
</dbReference>
<evidence type="ECO:0000313" key="4">
    <source>
        <dbReference type="EMBL" id="AKJ08758.1"/>
    </source>
</evidence>
<keyword evidence="2" id="KW-0808">Transferase</keyword>
<reference evidence="4 5" key="1">
    <citation type="journal article" date="2015" name="ISME J.">
        <title>Draft Genome Sequence of Streptomyces incarnatus NRRL8089, which Produces the Nucleoside Antibiotic Sinefungin.</title>
        <authorList>
            <person name="Oshima K."/>
            <person name="Hattori M."/>
            <person name="Shimizu H."/>
            <person name="Fukuda K."/>
            <person name="Nemoto M."/>
            <person name="Inagaki K."/>
            <person name="Tamura T."/>
        </authorList>
    </citation>
    <scope>NUCLEOTIDE SEQUENCE [LARGE SCALE GENOMIC DNA]</scope>
    <source>
        <strain evidence="4 5">NRRL 8089</strain>
    </source>
</reference>
<dbReference type="RefSeq" id="WP_208896864.1">
    <property type="nucleotide sequence ID" value="NZ_CP011497.1"/>
</dbReference>
<evidence type="ECO:0000313" key="5">
    <source>
        <dbReference type="Proteomes" id="UP000035366"/>
    </source>
</evidence>
<proteinExistence type="predicted"/>
<dbReference type="InterPro" id="IPR050362">
    <property type="entry name" value="Cation-dep_OMT"/>
</dbReference>
<sequence length="222" mass="23524">MSQQTWTAVDDYFNALLVPEDDALLSAAGDSDAAGLPAIQVAPNQGKLLHLLARIRGARRILEIGTLGGYSTIWLARALPDDGRLVTLESDPQYAAVAAANIARAGLDHIVDIRVGRAQDTLPVLAAEEAGPFDLVFIDADKPSNPEYLEWALKLSRPGSVIVGDNVVREGAVTDAGSDDPRVQGVRRFTELIAGHPRLTATTLQTVGSKGYDGFTLALVTG</sequence>
<gene>
    <name evidence="4" type="ORF">ABB07_01495</name>
</gene>
<dbReference type="PANTHER" id="PTHR10509">
    <property type="entry name" value="O-METHYLTRANSFERASE-RELATED"/>
    <property type="match status" value="1"/>
</dbReference>
<evidence type="ECO:0000256" key="1">
    <source>
        <dbReference type="ARBA" id="ARBA00022603"/>
    </source>
</evidence>
<evidence type="ECO:0000256" key="2">
    <source>
        <dbReference type="ARBA" id="ARBA00022679"/>
    </source>
</evidence>
<protein>
    <submittedName>
        <fullName evidence="4">Methyltransferase</fullName>
    </submittedName>
</protein>
<organism evidence="4 5">
    <name type="scientific">Streptomyces incarnatus</name>
    <dbReference type="NCBI Taxonomy" id="665007"/>
    <lineage>
        <taxon>Bacteria</taxon>
        <taxon>Bacillati</taxon>
        <taxon>Actinomycetota</taxon>
        <taxon>Actinomycetes</taxon>
        <taxon>Kitasatosporales</taxon>
        <taxon>Streptomycetaceae</taxon>
        <taxon>Streptomyces</taxon>
    </lineage>
</organism>
<dbReference type="SUPFAM" id="SSF53335">
    <property type="entry name" value="S-adenosyl-L-methionine-dependent methyltransferases"/>
    <property type="match status" value="1"/>
</dbReference>
<dbReference type="GO" id="GO:0032259">
    <property type="term" value="P:methylation"/>
    <property type="evidence" value="ECO:0007669"/>
    <property type="project" value="UniProtKB-KW"/>
</dbReference>
<dbReference type="GO" id="GO:0008168">
    <property type="term" value="F:methyltransferase activity"/>
    <property type="evidence" value="ECO:0007669"/>
    <property type="project" value="UniProtKB-KW"/>
</dbReference>
<dbReference type="Proteomes" id="UP000035366">
    <property type="component" value="Chromosome"/>
</dbReference>
<keyword evidence="1 4" id="KW-0489">Methyltransferase</keyword>
<evidence type="ECO:0000256" key="3">
    <source>
        <dbReference type="ARBA" id="ARBA00022691"/>
    </source>
</evidence>